<evidence type="ECO:0000313" key="1">
    <source>
        <dbReference type="EMBL" id="RQD90864.1"/>
    </source>
</evidence>
<gene>
    <name evidence="1" type="ORF">D5R95_01500</name>
</gene>
<dbReference type="AlphaFoldDB" id="A0A424Z3X0"/>
<evidence type="ECO:0000313" key="2">
    <source>
        <dbReference type="Proteomes" id="UP000284763"/>
    </source>
</evidence>
<dbReference type="EMBL" id="QZAB01000104">
    <property type="protein sequence ID" value="RQD90864.1"/>
    <property type="molecule type" value="Genomic_DNA"/>
</dbReference>
<protein>
    <submittedName>
        <fullName evidence="1">Uncharacterized protein</fullName>
    </submittedName>
</protein>
<accession>A0A424Z3X0</accession>
<dbReference type="InterPro" id="IPR055533">
    <property type="entry name" value="DUF7109"/>
</dbReference>
<comment type="caution">
    <text evidence="1">The sequence shown here is derived from an EMBL/GenBank/DDBJ whole genome shotgun (WGS) entry which is preliminary data.</text>
</comment>
<name>A0A424Z3X0_9EURY</name>
<sequence>MITMISKDEMCGIIETLGALNKKEIEKIVIEIQCIRNENYDNTLFEDLLNEIESEKLVDKISEKYICQIHKTSLGNSKYYYIISPKAFPQIPPELSEVIDVLELNERKVNKDKIFSIYATTTLNELNTFNQELLNISKNSSYDYSIPKLEGKYSELFNNYHDLDFWSDNNRISLLKDIEEKLNITSKLLESIRTK</sequence>
<dbReference type="Proteomes" id="UP000284763">
    <property type="component" value="Unassembled WGS sequence"/>
</dbReference>
<proteinExistence type="predicted"/>
<organism evidence="1 2">
    <name type="scientific">Methanosalsum natronophilum</name>
    <dbReference type="NCBI Taxonomy" id="768733"/>
    <lineage>
        <taxon>Archaea</taxon>
        <taxon>Methanobacteriati</taxon>
        <taxon>Methanobacteriota</taxon>
        <taxon>Stenosarchaea group</taxon>
        <taxon>Methanomicrobia</taxon>
        <taxon>Methanosarcinales</taxon>
        <taxon>Methanosarcinaceae</taxon>
        <taxon>Methanosalsum</taxon>
    </lineage>
</organism>
<dbReference type="Pfam" id="PF23421">
    <property type="entry name" value="DUF7109"/>
    <property type="match status" value="1"/>
</dbReference>
<reference evidence="1 2" key="1">
    <citation type="submission" date="2018-08" db="EMBL/GenBank/DDBJ databases">
        <title>The metabolism and importance of syntrophic acetate oxidation coupled to methane or sulfide production in haloalkaline environments.</title>
        <authorList>
            <person name="Timmers P.H.A."/>
            <person name="Vavourakis C.D."/>
            <person name="Sorokin D.Y."/>
            <person name="Sinninghe Damste J.S."/>
            <person name="Muyzer G."/>
            <person name="Stams A.J.M."/>
            <person name="Plugge C.M."/>
        </authorList>
    </citation>
    <scope>NUCLEOTIDE SEQUENCE [LARGE SCALE GENOMIC DNA]</scope>
    <source>
        <strain evidence="1">MSAO_Arc3</strain>
    </source>
</reference>